<evidence type="ECO:0000313" key="2">
    <source>
        <dbReference type="RefSeq" id="XP_030981321.1"/>
    </source>
</evidence>
<dbReference type="Pfam" id="PF12658">
    <property type="entry name" value="Ten1"/>
    <property type="match status" value="1"/>
</dbReference>
<dbReference type="GO" id="GO:0043047">
    <property type="term" value="F:single-stranded telomeric DNA binding"/>
    <property type="evidence" value="ECO:0007669"/>
    <property type="project" value="InterPro"/>
</dbReference>
<keyword evidence="1" id="KW-1185">Reference proteome</keyword>
<evidence type="ECO:0008006" key="3">
    <source>
        <dbReference type="Google" id="ProtNLM"/>
    </source>
</evidence>
<dbReference type="AlphaFoldDB" id="A0A6P8B276"/>
<dbReference type="KEGG" id="pgri:PgNI_06812"/>
<sequence length="146" mass="15755">MSNGPPPSRLVSISALPSCEIGDKVRFLGCVTSYATSNATLTLENTFHLGDRDFDPRQSRVQALVDVNLILQSLNQEQTRAGEWVNVVGYITKSGSSGDKRNGSHSVKVQALLLWSAGPLSLQDYEKTLSSHVKGLPAGPDSPKKF</sequence>
<dbReference type="GO" id="GO:0016233">
    <property type="term" value="P:telomere capping"/>
    <property type="evidence" value="ECO:0007669"/>
    <property type="project" value="InterPro"/>
</dbReference>
<organism evidence="1 2">
    <name type="scientific">Pyricularia grisea</name>
    <name type="common">Crabgrass-specific blast fungus</name>
    <name type="synonym">Magnaporthe grisea</name>
    <dbReference type="NCBI Taxonomy" id="148305"/>
    <lineage>
        <taxon>Eukaryota</taxon>
        <taxon>Fungi</taxon>
        <taxon>Dikarya</taxon>
        <taxon>Ascomycota</taxon>
        <taxon>Pezizomycotina</taxon>
        <taxon>Sordariomycetes</taxon>
        <taxon>Sordariomycetidae</taxon>
        <taxon>Magnaporthales</taxon>
        <taxon>Pyriculariaceae</taxon>
        <taxon>Pyricularia</taxon>
    </lineage>
</organism>
<reference evidence="2" key="1">
    <citation type="journal article" date="2019" name="Mol. Biol. Evol.">
        <title>Blast fungal genomes show frequent chromosomal changes, gene gains and losses, and effector gene turnover.</title>
        <authorList>
            <person name="Gomez Luciano L.B."/>
            <person name="Jason Tsai I."/>
            <person name="Chuma I."/>
            <person name="Tosa Y."/>
            <person name="Chen Y.H."/>
            <person name="Li J.Y."/>
            <person name="Li M.Y."/>
            <person name="Jade Lu M.Y."/>
            <person name="Nakayashiki H."/>
            <person name="Li W.H."/>
        </authorList>
    </citation>
    <scope>NUCLEOTIDE SEQUENCE</scope>
    <source>
        <strain evidence="2">NI907</strain>
    </source>
</reference>
<reference evidence="2" key="3">
    <citation type="submission" date="2025-08" db="UniProtKB">
        <authorList>
            <consortium name="RefSeq"/>
        </authorList>
    </citation>
    <scope>IDENTIFICATION</scope>
    <source>
        <strain evidence="2">NI907</strain>
    </source>
</reference>
<protein>
    <recommendedName>
        <fullName evidence="3">CST complex subunit Ten1</fullName>
    </recommendedName>
</protein>
<dbReference type="InterPro" id="IPR024222">
    <property type="entry name" value="Ten1_fungal"/>
</dbReference>
<name>A0A6P8B276_PYRGI</name>
<accession>A0A6P8B276</accession>
<dbReference type="Gene3D" id="2.40.50.140">
    <property type="entry name" value="Nucleic acid-binding proteins"/>
    <property type="match status" value="1"/>
</dbReference>
<proteinExistence type="predicted"/>
<dbReference type="GeneID" id="41961741"/>
<dbReference type="InterPro" id="IPR012340">
    <property type="entry name" value="NA-bd_OB-fold"/>
</dbReference>
<dbReference type="GO" id="GO:1990879">
    <property type="term" value="C:CST complex"/>
    <property type="evidence" value="ECO:0007669"/>
    <property type="project" value="InterPro"/>
</dbReference>
<gene>
    <name evidence="2" type="ORF">PgNI_06812</name>
</gene>
<reference evidence="2" key="2">
    <citation type="submission" date="2019-10" db="EMBL/GenBank/DDBJ databases">
        <authorList>
            <consortium name="NCBI Genome Project"/>
        </authorList>
    </citation>
    <scope>NUCLEOTIDE SEQUENCE</scope>
    <source>
        <strain evidence="2">NI907</strain>
    </source>
</reference>
<dbReference type="Proteomes" id="UP000515153">
    <property type="component" value="Unplaced"/>
</dbReference>
<evidence type="ECO:0000313" key="1">
    <source>
        <dbReference type="Proteomes" id="UP000515153"/>
    </source>
</evidence>
<dbReference type="RefSeq" id="XP_030981321.1">
    <property type="nucleotide sequence ID" value="XM_031126832.1"/>
</dbReference>
<dbReference type="OrthoDB" id="5275361at2759"/>